<keyword evidence="4" id="KW-0804">Transcription</keyword>
<dbReference type="PANTHER" id="PTHR31190">
    <property type="entry name" value="DNA-BINDING DOMAIN"/>
    <property type="match status" value="1"/>
</dbReference>
<dbReference type="GO" id="GO:0003677">
    <property type="term" value="F:DNA binding"/>
    <property type="evidence" value="ECO:0007669"/>
    <property type="project" value="UniProtKB-KW"/>
</dbReference>
<dbReference type="GO" id="GO:0003700">
    <property type="term" value="F:DNA-binding transcription factor activity"/>
    <property type="evidence" value="ECO:0007669"/>
    <property type="project" value="InterPro"/>
</dbReference>
<dbReference type="GO" id="GO:0009873">
    <property type="term" value="P:ethylene-activated signaling pathway"/>
    <property type="evidence" value="ECO:0007669"/>
    <property type="project" value="InterPro"/>
</dbReference>
<comment type="subcellular location">
    <subcellularLocation>
        <location evidence="1">Nucleus</location>
    </subcellularLocation>
</comment>
<dbReference type="FunFam" id="3.30.730.10:FF:000001">
    <property type="entry name" value="Ethylene-responsive transcription factor 2"/>
    <property type="match status" value="1"/>
</dbReference>
<dbReference type="Gene3D" id="3.30.730.10">
    <property type="entry name" value="AP2/ERF domain"/>
    <property type="match status" value="1"/>
</dbReference>
<feature type="domain" description="AP2/ERF" evidence="8">
    <location>
        <begin position="71"/>
        <end position="128"/>
    </location>
</feature>
<evidence type="ECO:0000256" key="6">
    <source>
        <dbReference type="ARBA" id="ARBA00024343"/>
    </source>
</evidence>
<evidence type="ECO:0000256" key="5">
    <source>
        <dbReference type="ARBA" id="ARBA00023242"/>
    </source>
</evidence>
<dbReference type="EMBL" id="OY731398">
    <property type="protein sequence ID" value="CAJ1826872.1"/>
    <property type="molecule type" value="Genomic_DNA"/>
</dbReference>
<dbReference type="PRINTS" id="PR00367">
    <property type="entry name" value="ETHRSPELEMNT"/>
</dbReference>
<keyword evidence="5" id="KW-0539">Nucleus</keyword>
<evidence type="ECO:0000256" key="3">
    <source>
        <dbReference type="ARBA" id="ARBA00023125"/>
    </source>
</evidence>
<dbReference type="SUPFAM" id="SSF54171">
    <property type="entry name" value="DNA-binding domain"/>
    <property type="match status" value="1"/>
</dbReference>
<dbReference type="GO" id="GO:0005634">
    <property type="term" value="C:nucleus"/>
    <property type="evidence" value="ECO:0007669"/>
    <property type="project" value="UniProtKB-SubCell"/>
</dbReference>
<evidence type="ECO:0000256" key="7">
    <source>
        <dbReference type="SAM" id="MobiDB-lite"/>
    </source>
</evidence>
<dbReference type="InterPro" id="IPR044808">
    <property type="entry name" value="ERF_plant"/>
</dbReference>
<keyword evidence="2" id="KW-0805">Transcription regulation</keyword>
<proteinExistence type="inferred from homology"/>
<evidence type="ECO:0000259" key="8">
    <source>
        <dbReference type="PROSITE" id="PS51032"/>
    </source>
</evidence>
<dbReference type="InterPro" id="IPR016177">
    <property type="entry name" value="DNA-bd_dom_sf"/>
</dbReference>
<dbReference type="Proteomes" id="UP001189624">
    <property type="component" value="Chromosome 1"/>
</dbReference>
<evidence type="ECO:0000256" key="2">
    <source>
        <dbReference type="ARBA" id="ARBA00023015"/>
    </source>
</evidence>
<dbReference type="CDD" id="cd00018">
    <property type="entry name" value="AP2"/>
    <property type="match status" value="1"/>
</dbReference>
<dbReference type="PROSITE" id="PS51032">
    <property type="entry name" value="AP2_ERF"/>
    <property type="match status" value="1"/>
</dbReference>
<evidence type="ECO:0000313" key="10">
    <source>
        <dbReference type="Proteomes" id="UP001189624"/>
    </source>
</evidence>
<keyword evidence="3" id="KW-0238">DNA-binding</keyword>
<comment type="similarity">
    <text evidence="6">Belongs to the AP2/ERF transcription factor family. ERF subfamily.</text>
</comment>
<accession>A0AA86V925</accession>
<gene>
    <name evidence="9" type="ORF">AYBTSS11_LOCUS1295</name>
</gene>
<dbReference type="Gramene" id="rna-AYBTSS11_LOCUS1295">
    <property type="protein sequence ID" value="CAJ1826872.1"/>
    <property type="gene ID" value="gene-AYBTSS11_LOCUS1295"/>
</dbReference>
<dbReference type="Pfam" id="PF00847">
    <property type="entry name" value="AP2"/>
    <property type="match status" value="1"/>
</dbReference>
<keyword evidence="10" id="KW-1185">Reference proteome</keyword>
<feature type="region of interest" description="Disordered" evidence="7">
    <location>
        <begin position="129"/>
        <end position="178"/>
    </location>
</feature>
<reference evidence="9" key="1">
    <citation type="submission" date="2023-10" db="EMBL/GenBank/DDBJ databases">
        <authorList>
            <person name="Domelevo Entfellner J.-B."/>
        </authorList>
    </citation>
    <scope>NUCLEOTIDE SEQUENCE</scope>
</reference>
<evidence type="ECO:0000256" key="4">
    <source>
        <dbReference type="ARBA" id="ARBA00023163"/>
    </source>
</evidence>
<dbReference type="SMART" id="SM00380">
    <property type="entry name" value="AP2"/>
    <property type="match status" value="1"/>
</dbReference>
<protein>
    <recommendedName>
        <fullName evidence="8">AP2/ERF domain-containing protein</fullName>
    </recommendedName>
</protein>
<evidence type="ECO:0000256" key="1">
    <source>
        <dbReference type="ARBA" id="ARBA00004123"/>
    </source>
</evidence>
<dbReference type="InterPro" id="IPR001471">
    <property type="entry name" value="AP2/ERF_dom"/>
</dbReference>
<evidence type="ECO:0000313" key="9">
    <source>
        <dbReference type="EMBL" id="CAJ1826872.1"/>
    </source>
</evidence>
<dbReference type="AlphaFoldDB" id="A0AA86V925"/>
<dbReference type="PANTHER" id="PTHR31190:SF306">
    <property type="entry name" value="AP2-DOMAIN DNA-BINDING PROTEIN"/>
    <property type="match status" value="1"/>
</dbReference>
<sequence length="178" mass="19689">MDTNYTTTTVTTTTTTTSEFDVTFSDPIEHYMFHDEANALNNSVLASNEDWFSGNGVEGGKAQEEVPRGTRYKGVRRRAHGKFAAEIKDPNKSNRIWLGTYDTEEEAALAYDSAAFKFRGSKAKLNFPQLIPPVDAPSTHMDNPPSSSSASEDRSEGSKKRKGLAGLLNKLAHERNRI</sequence>
<name>A0AA86V925_9FABA</name>
<dbReference type="InterPro" id="IPR036955">
    <property type="entry name" value="AP2/ERF_dom_sf"/>
</dbReference>
<organism evidence="9 10">
    <name type="scientific">Sphenostylis stenocarpa</name>
    <dbReference type="NCBI Taxonomy" id="92480"/>
    <lineage>
        <taxon>Eukaryota</taxon>
        <taxon>Viridiplantae</taxon>
        <taxon>Streptophyta</taxon>
        <taxon>Embryophyta</taxon>
        <taxon>Tracheophyta</taxon>
        <taxon>Spermatophyta</taxon>
        <taxon>Magnoliopsida</taxon>
        <taxon>eudicotyledons</taxon>
        <taxon>Gunneridae</taxon>
        <taxon>Pentapetalae</taxon>
        <taxon>rosids</taxon>
        <taxon>fabids</taxon>
        <taxon>Fabales</taxon>
        <taxon>Fabaceae</taxon>
        <taxon>Papilionoideae</taxon>
        <taxon>50 kb inversion clade</taxon>
        <taxon>NPAAA clade</taxon>
        <taxon>indigoferoid/millettioid clade</taxon>
        <taxon>Phaseoleae</taxon>
        <taxon>Sphenostylis</taxon>
    </lineage>
</organism>